<dbReference type="PANTHER" id="PTHR21349">
    <property type="entry name" value="50S RIBOSOMAL PROTEIN L21"/>
    <property type="match status" value="1"/>
</dbReference>
<keyword evidence="4 6" id="KW-0689">Ribosomal protein</keyword>
<dbReference type="GO" id="GO:0006412">
    <property type="term" value="P:translation"/>
    <property type="evidence" value="ECO:0007669"/>
    <property type="project" value="UniProtKB-UniRule"/>
</dbReference>
<comment type="subunit">
    <text evidence="6">Part of the 50S ribosomal subunit. Contacts protein L20.</text>
</comment>
<organism evidence="8 9">
    <name type="scientific">Candidatus Portnoybacteria bacterium RBG_13_40_8</name>
    <dbReference type="NCBI Taxonomy" id="1801990"/>
    <lineage>
        <taxon>Bacteria</taxon>
        <taxon>Candidatus Portnoyibacteriota</taxon>
    </lineage>
</organism>
<comment type="similarity">
    <text evidence="1 6 7">Belongs to the bacterial ribosomal protein bL21 family.</text>
</comment>
<keyword evidence="2 6" id="KW-0699">rRNA-binding</keyword>
<dbReference type="NCBIfam" id="TIGR00061">
    <property type="entry name" value="L21"/>
    <property type="match status" value="1"/>
</dbReference>
<dbReference type="InterPro" id="IPR001787">
    <property type="entry name" value="Ribosomal_bL21"/>
</dbReference>
<dbReference type="GO" id="GO:1990904">
    <property type="term" value="C:ribonucleoprotein complex"/>
    <property type="evidence" value="ECO:0007669"/>
    <property type="project" value="UniProtKB-KW"/>
</dbReference>
<comment type="caution">
    <text evidence="8">The sequence shown here is derived from an EMBL/GenBank/DDBJ whole genome shotgun (WGS) entry which is preliminary data.</text>
</comment>
<keyword evidence="5 6" id="KW-0687">Ribonucleoprotein</keyword>
<dbReference type="PROSITE" id="PS01169">
    <property type="entry name" value="RIBOSOMAL_L21"/>
    <property type="match status" value="1"/>
</dbReference>
<dbReference type="GO" id="GO:0003735">
    <property type="term" value="F:structural constituent of ribosome"/>
    <property type="evidence" value="ECO:0007669"/>
    <property type="project" value="InterPro"/>
</dbReference>
<dbReference type="PANTHER" id="PTHR21349:SF0">
    <property type="entry name" value="LARGE RIBOSOMAL SUBUNIT PROTEIN BL21M"/>
    <property type="match status" value="1"/>
</dbReference>
<dbReference type="GO" id="GO:0019843">
    <property type="term" value="F:rRNA binding"/>
    <property type="evidence" value="ECO:0007669"/>
    <property type="project" value="UniProtKB-UniRule"/>
</dbReference>
<dbReference type="SUPFAM" id="SSF141091">
    <property type="entry name" value="L21p-like"/>
    <property type="match status" value="1"/>
</dbReference>
<dbReference type="AlphaFoldDB" id="A0A1G2F414"/>
<accession>A0A1G2F414</accession>
<evidence type="ECO:0000256" key="6">
    <source>
        <dbReference type="HAMAP-Rule" id="MF_01363"/>
    </source>
</evidence>
<evidence type="ECO:0000256" key="2">
    <source>
        <dbReference type="ARBA" id="ARBA00022730"/>
    </source>
</evidence>
<dbReference type="GO" id="GO:0005737">
    <property type="term" value="C:cytoplasm"/>
    <property type="evidence" value="ECO:0007669"/>
    <property type="project" value="UniProtKB-ARBA"/>
</dbReference>
<evidence type="ECO:0000313" key="9">
    <source>
        <dbReference type="Proteomes" id="UP000177810"/>
    </source>
</evidence>
<name>A0A1G2F414_9BACT</name>
<keyword evidence="3 6" id="KW-0694">RNA-binding</keyword>
<dbReference type="STRING" id="1801990.A2V69_03180"/>
<reference evidence="8 9" key="1">
    <citation type="journal article" date="2016" name="Nat. Commun.">
        <title>Thousands of microbial genomes shed light on interconnected biogeochemical processes in an aquifer system.</title>
        <authorList>
            <person name="Anantharaman K."/>
            <person name="Brown C.T."/>
            <person name="Hug L.A."/>
            <person name="Sharon I."/>
            <person name="Castelle C.J."/>
            <person name="Probst A.J."/>
            <person name="Thomas B.C."/>
            <person name="Singh A."/>
            <person name="Wilkins M.J."/>
            <person name="Karaoz U."/>
            <person name="Brodie E.L."/>
            <person name="Williams K.H."/>
            <person name="Hubbard S.S."/>
            <person name="Banfield J.F."/>
        </authorList>
    </citation>
    <scope>NUCLEOTIDE SEQUENCE [LARGE SCALE GENOMIC DNA]</scope>
</reference>
<evidence type="ECO:0000256" key="7">
    <source>
        <dbReference type="RuleBase" id="RU000562"/>
    </source>
</evidence>
<evidence type="ECO:0000256" key="4">
    <source>
        <dbReference type="ARBA" id="ARBA00022980"/>
    </source>
</evidence>
<dbReference type="HAMAP" id="MF_01363">
    <property type="entry name" value="Ribosomal_bL21"/>
    <property type="match status" value="1"/>
</dbReference>
<evidence type="ECO:0000256" key="3">
    <source>
        <dbReference type="ARBA" id="ARBA00022884"/>
    </source>
</evidence>
<dbReference type="Pfam" id="PF00829">
    <property type="entry name" value="Ribosomal_L21p"/>
    <property type="match status" value="1"/>
</dbReference>
<dbReference type="InterPro" id="IPR018258">
    <property type="entry name" value="Ribosomal_bL21_CS"/>
</dbReference>
<sequence>MLAAIKTGGKQYLVKQGDKIKIEKIAGKEGDNVEFEEVLLLEKDSNVEIGKPIIKNAKVIGKILKQGKRDKVIIFKYKAKKREATKKGHRQTFTEIEIKEILFSAK</sequence>
<dbReference type="EMBL" id="MHMT01000013">
    <property type="protein sequence ID" value="OGZ32805.1"/>
    <property type="molecule type" value="Genomic_DNA"/>
</dbReference>
<evidence type="ECO:0000313" key="8">
    <source>
        <dbReference type="EMBL" id="OGZ32805.1"/>
    </source>
</evidence>
<dbReference type="GO" id="GO:0005840">
    <property type="term" value="C:ribosome"/>
    <property type="evidence" value="ECO:0007669"/>
    <property type="project" value="UniProtKB-KW"/>
</dbReference>
<evidence type="ECO:0000256" key="5">
    <source>
        <dbReference type="ARBA" id="ARBA00023274"/>
    </source>
</evidence>
<comment type="function">
    <text evidence="6 7">This protein binds to 23S rRNA in the presence of protein L20.</text>
</comment>
<protein>
    <recommendedName>
        <fullName evidence="6">Large ribosomal subunit protein bL21</fullName>
    </recommendedName>
</protein>
<proteinExistence type="inferred from homology"/>
<dbReference type="InterPro" id="IPR036164">
    <property type="entry name" value="bL21-like_sf"/>
</dbReference>
<evidence type="ECO:0000256" key="1">
    <source>
        <dbReference type="ARBA" id="ARBA00008563"/>
    </source>
</evidence>
<dbReference type="InterPro" id="IPR028909">
    <property type="entry name" value="bL21-like"/>
</dbReference>
<dbReference type="Proteomes" id="UP000177810">
    <property type="component" value="Unassembled WGS sequence"/>
</dbReference>
<gene>
    <name evidence="6" type="primary">rplU</name>
    <name evidence="8" type="ORF">A2V69_03180</name>
</gene>